<protein>
    <submittedName>
        <fullName evidence="9">Trimeric intracellular cation channel family protein</fullName>
    </submittedName>
</protein>
<keyword evidence="4 7" id="KW-0812">Transmembrane</keyword>
<evidence type="ECO:0000256" key="6">
    <source>
        <dbReference type="ARBA" id="ARBA00023136"/>
    </source>
</evidence>
<comment type="similarity">
    <text evidence="2">Belongs to the UPF0126 family.</text>
</comment>
<proteinExistence type="inferred from homology"/>
<feature type="transmembrane region" description="Helical" evidence="7">
    <location>
        <begin position="80"/>
        <end position="99"/>
    </location>
</feature>
<feature type="transmembrane region" description="Helical" evidence="7">
    <location>
        <begin position="138"/>
        <end position="158"/>
    </location>
</feature>
<dbReference type="RefSeq" id="WP_290319831.1">
    <property type="nucleotide sequence ID" value="NZ_JAUFPN010000197.1"/>
</dbReference>
<dbReference type="PANTHER" id="PTHR30506">
    <property type="entry name" value="INNER MEMBRANE PROTEIN"/>
    <property type="match status" value="1"/>
</dbReference>
<comment type="caution">
    <text evidence="9">The sequence shown here is derived from an EMBL/GenBank/DDBJ whole genome shotgun (WGS) entry which is preliminary data.</text>
</comment>
<evidence type="ECO:0000313" key="10">
    <source>
        <dbReference type="Proteomes" id="UP001529369"/>
    </source>
</evidence>
<feature type="transmembrane region" description="Helical" evidence="7">
    <location>
        <begin position="24"/>
        <end position="44"/>
    </location>
</feature>
<dbReference type="Pfam" id="PF03458">
    <property type="entry name" value="Gly_transporter"/>
    <property type="match status" value="2"/>
</dbReference>
<evidence type="ECO:0000256" key="4">
    <source>
        <dbReference type="ARBA" id="ARBA00022692"/>
    </source>
</evidence>
<evidence type="ECO:0000256" key="5">
    <source>
        <dbReference type="ARBA" id="ARBA00022989"/>
    </source>
</evidence>
<dbReference type="PANTHER" id="PTHR30506:SF3">
    <property type="entry name" value="UPF0126 INNER MEMBRANE PROTEIN YADS-RELATED"/>
    <property type="match status" value="1"/>
</dbReference>
<dbReference type="InterPro" id="IPR005115">
    <property type="entry name" value="Gly_transporter"/>
</dbReference>
<keyword evidence="6 7" id="KW-0472">Membrane</keyword>
<feature type="transmembrane region" description="Helical" evidence="7">
    <location>
        <begin position="111"/>
        <end position="132"/>
    </location>
</feature>
<reference evidence="10" key="1">
    <citation type="journal article" date="2019" name="Int. J. Syst. Evol. Microbiol.">
        <title>The Global Catalogue of Microorganisms (GCM) 10K type strain sequencing project: providing services to taxonomists for standard genome sequencing and annotation.</title>
        <authorList>
            <consortium name="The Broad Institute Genomics Platform"/>
            <consortium name="The Broad Institute Genome Sequencing Center for Infectious Disease"/>
            <person name="Wu L."/>
            <person name="Ma J."/>
        </authorList>
    </citation>
    <scope>NUCLEOTIDE SEQUENCE [LARGE SCALE GENOMIC DNA]</scope>
    <source>
        <strain evidence="10">CECT 7131</strain>
    </source>
</reference>
<keyword evidence="10" id="KW-1185">Reference proteome</keyword>
<dbReference type="EMBL" id="JAUFPN010000197">
    <property type="protein sequence ID" value="MDN3567767.1"/>
    <property type="molecule type" value="Genomic_DNA"/>
</dbReference>
<evidence type="ECO:0000313" key="9">
    <source>
        <dbReference type="EMBL" id="MDN3567767.1"/>
    </source>
</evidence>
<evidence type="ECO:0000256" key="2">
    <source>
        <dbReference type="ARBA" id="ARBA00008193"/>
    </source>
</evidence>
<name>A0ABT8AD51_9PROT</name>
<feature type="transmembrane region" description="Helical" evidence="7">
    <location>
        <begin position="170"/>
        <end position="189"/>
    </location>
</feature>
<organism evidence="9 10">
    <name type="scientific">Paeniroseomonas aquatica</name>
    <dbReference type="NCBI Taxonomy" id="373043"/>
    <lineage>
        <taxon>Bacteria</taxon>
        <taxon>Pseudomonadati</taxon>
        <taxon>Pseudomonadota</taxon>
        <taxon>Alphaproteobacteria</taxon>
        <taxon>Acetobacterales</taxon>
        <taxon>Acetobacteraceae</taxon>
        <taxon>Paeniroseomonas</taxon>
    </lineage>
</organism>
<gene>
    <name evidence="9" type="ORF">QWZ14_25595</name>
</gene>
<feature type="transmembrane region" description="Helical" evidence="7">
    <location>
        <begin position="51"/>
        <end position="68"/>
    </location>
</feature>
<evidence type="ECO:0000259" key="8">
    <source>
        <dbReference type="Pfam" id="PF03458"/>
    </source>
</evidence>
<comment type="subcellular location">
    <subcellularLocation>
        <location evidence="1">Cell membrane</location>
        <topology evidence="1">Multi-pass membrane protein</topology>
    </subcellularLocation>
</comment>
<feature type="domain" description="Glycine transporter" evidence="8">
    <location>
        <begin position="112"/>
        <end position="185"/>
    </location>
</feature>
<keyword evidence="3" id="KW-1003">Cell membrane</keyword>
<feature type="domain" description="Glycine transporter" evidence="8">
    <location>
        <begin position="27"/>
        <end position="101"/>
    </location>
</feature>
<evidence type="ECO:0000256" key="1">
    <source>
        <dbReference type="ARBA" id="ARBA00004651"/>
    </source>
</evidence>
<sequence length="232" mass="24076">MALPPGEAAGAAPRRGGMIGVETLLRWLDLAGIAVFAASGALVASRKQMDAVGFILVAAVTGFGGGTLRDLLLGRLPVVWLRDPALLAVASSVALLVFFTAHRIENRFRALLWADALGLSLFAVLGAETALIAGANPWAAVLLGVVTASFGGALRDVVCNEIPLLLRKEIYALAALAGAAVFVGLRLHGVWRDPALLGGMAVCFGIRAAAIARGWSLPAYKGRPGREHPDRG</sequence>
<evidence type="ECO:0000256" key="7">
    <source>
        <dbReference type="SAM" id="Phobius"/>
    </source>
</evidence>
<dbReference type="Proteomes" id="UP001529369">
    <property type="component" value="Unassembled WGS sequence"/>
</dbReference>
<feature type="transmembrane region" description="Helical" evidence="7">
    <location>
        <begin position="195"/>
        <end position="216"/>
    </location>
</feature>
<accession>A0ABT8AD51</accession>
<evidence type="ECO:0000256" key="3">
    <source>
        <dbReference type="ARBA" id="ARBA00022475"/>
    </source>
</evidence>
<keyword evidence="5 7" id="KW-1133">Transmembrane helix</keyword>